<name>A0A8J6HQS2_TENMO</name>
<dbReference type="PANTHER" id="PTHR21143:SF104">
    <property type="entry name" value="GUSTATORY RECEPTOR 8A-RELATED"/>
    <property type="match status" value="1"/>
</dbReference>
<dbReference type="InterPro" id="IPR013604">
    <property type="entry name" value="7TM_chemorcpt"/>
</dbReference>
<keyword evidence="5 8" id="KW-0472">Membrane</keyword>
<sequence>MGELYQNYAQFFYLMFTSIVLILLLSRYERLSETLSQLIRVRSQLHSKQVVEILQKIKKSVFTLKEGVEVFNDIFGWSILFTIFSCVSRTLIYINIIIKHSEVRDSQVALSYYHDCCRILISWVGILSTILLCGSILKKCDEILAKTYRLEVQFSFYENKEMQVFIDAVLHNRPEFRAARFFSIDRSTLFSVLNSLTTFLLVMIQFKQM</sequence>
<evidence type="ECO:0000256" key="1">
    <source>
        <dbReference type="ARBA" id="ARBA00004651"/>
    </source>
</evidence>
<keyword evidence="4 8" id="KW-1133">Transmembrane helix</keyword>
<dbReference type="EMBL" id="JABDTM020018544">
    <property type="protein sequence ID" value="KAH0817953.1"/>
    <property type="molecule type" value="Genomic_DNA"/>
</dbReference>
<dbReference type="GO" id="GO:0050909">
    <property type="term" value="P:sensory perception of taste"/>
    <property type="evidence" value="ECO:0007669"/>
    <property type="project" value="InterPro"/>
</dbReference>
<proteinExistence type="predicted"/>
<comment type="subcellular location">
    <subcellularLocation>
        <location evidence="1">Cell membrane</location>
        <topology evidence="1">Multi-pass membrane protein</topology>
    </subcellularLocation>
</comment>
<dbReference type="PANTHER" id="PTHR21143">
    <property type="entry name" value="INVERTEBRATE GUSTATORY RECEPTOR"/>
    <property type="match status" value="1"/>
</dbReference>
<evidence type="ECO:0000256" key="8">
    <source>
        <dbReference type="SAM" id="Phobius"/>
    </source>
</evidence>
<feature type="transmembrane region" description="Helical" evidence="8">
    <location>
        <begin position="188"/>
        <end position="206"/>
    </location>
</feature>
<dbReference type="AlphaFoldDB" id="A0A8J6HQS2"/>
<dbReference type="GO" id="GO:0043025">
    <property type="term" value="C:neuronal cell body"/>
    <property type="evidence" value="ECO:0007669"/>
    <property type="project" value="TreeGrafter"/>
</dbReference>
<dbReference type="GO" id="GO:0030425">
    <property type="term" value="C:dendrite"/>
    <property type="evidence" value="ECO:0007669"/>
    <property type="project" value="TreeGrafter"/>
</dbReference>
<accession>A0A8J6HQS2</accession>
<evidence type="ECO:0000256" key="4">
    <source>
        <dbReference type="ARBA" id="ARBA00022989"/>
    </source>
</evidence>
<keyword evidence="2" id="KW-1003">Cell membrane</keyword>
<feature type="transmembrane region" description="Helical" evidence="8">
    <location>
        <begin position="74"/>
        <end position="98"/>
    </location>
</feature>
<evidence type="ECO:0000256" key="6">
    <source>
        <dbReference type="ARBA" id="ARBA00023170"/>
    </source>
</evidence>
<comment type="caution">
    <text evidence="9">The sequence shown here is derived from an EMBL/GenBank/DDBJ whole genome shotgun (WGS) entry which is preliminary data.</text>
</comment>
<organism evidence="9 10">
    <name type="scientific">Tenebrio molitor</name>
    <name type="common">Yellow mealworm beetle</name>
    <dbReference type="NCBI Taxonomy" id="7067"/>
    <lineage>
        <taxon>Eukaryota</taxon>
        <taxon>Metazoa</taxon>
        <taxon>Ecdysozoa</taxon>
        <taxon>Arthropoda</taxon>
        <taxon>Hexapoda</taxon>
        <taxon>Insecta</taxon>
        <taxon>Pterygota</taxon>
        <taxon>Neoptera</taxon>
        <taxon>Endopterygota</taxon>
        <taxon>Coleoptera</taxon>
        <taxon>Polyphaga</taxon>
        <taxon>Cucujiformia</taxon>
        <taxon>Tenebrionidae</taxon>
        <taxon>Tenebrio</taxon>
    </lineage>
</organism>
<feature type="transmembrane region" description="Helical" evidence="8">
    <location>
        <begin position="12"/>
        <end position="28"/>
    </location>
</feature>
<dbReference type="Proteomes" id="UP000719412">
    <property type="component" value="Unassembled WGS sequence"/>
</dbReference>
<keyword evidence="10" id="KW-1185">Reference proteome</keyword>
<dbReference type="GO" id="GO:0008049">
    <property type="term" value="P:male courtship behavior"/>
    <property type="evidence" value="ECO:0007669"/>
    <property type="project" value="TreeGrafter"/>
</dbReference>
<reference evidence="9" key="2">
    <citation type="submission" date="2021-08" db="EMBL/GenBank/DDBJ databases">
        <authorList>
            <person name="Eriksson T."/>
        </authorList>
    </citation>
    <scope>NUCLEOTIDE SEQUENCE</scope>
    <source>
        <strain evidence="9">Stoneville</strain>
        <tissue evidence="9">Whole head</tissue>
    </source>
</reference>
<dbReference type="GO" id="GO:0007635">
    <property type="term" value="P:chemosensory behavior"/>
    <property type="evidence" value="ECO:0007669"/>
    <property type="project" value="TreeGrafter"/>
</dbReference>
<gene>
    <name evidence="9" type="ORF">GEV33_004838</name>
</gene>
<dbReference type="GO" id="GO:0030424">
    <property type="term" value="C:axon"/>
    <property type="evidence" value="ECO:0007669"/>
    <property type="project" value="TreeGrafter"/>
</dbReference>
<evidence type="ECO:0000256" key="2">
    <source>
        <dbReference type="ARBA" id="ARBA00022475"/>
    </source>
</evidence>
<dbReference type="GO" id="GO:0005886">
    <property type="term" value="C:plasma membrane"/>
    <property type="evidence" value="ECO:0007669"/>
    <property type="project" value="UniProtKB-SubCell"/>
</dbReference>
<evidence type="ECO:0000313" key="10">
    <source>
        <dbReference type="Proteomes" id="UP000719412"/>
    </source>
</evidence>
<evidence type="ECO:0000256" key="3">
    <source>
        <dbReference type="ARBA" id="ARBA00022692"/>
    </source>
</evidence>
<reference evidence="9" key="1">
    <citation type="journal article" date="2020" name="J Insects Food Feed">
        <title>The yellow mealworm (Tenebrio molitor) genome: a resource for the emerging insects as food and feed industry.</title>
        <authorList>
            <person name="Eriksson T."/>
            <person name="Andere A."/>
            <person name="Kelstrup H."/>
            <person name="Emery V."/>
            <person name="Picard C."/>
        </authorList>
    </citation>
    <scope>NUCLEOTIDE SEQUENCE</scope>
    <source>
        <strain evidence="9">Stoneville</strain>
        <tissue evidence="9">Whole head</tissue>
    </source>
</reference>
<evidence type="ECO:0000313" key="9">
    <source>
        <dbReference type="EMBL" id="KAH0817953.1"/>
    </source>
</evidence>
<dbReference type="GO" id="GO:0007165">
    <property type="term" value="P:signal transduction"/>
    <property type="evidence" value="ECO:0007669"/>
    <property type="project" value="UniProtKB-KW"/>
</dbReference>
<dbReference type="Pfam" id="PF08395">
    <property type="entry name" value="7tm_7"/>
    <property type="match status" value="1"/>
</dbReference>
<keyword evidence="6" id="KW-0675">Receptor</keyword>
<evidence type="ECO:0000256" key="5">
    <source>
        <dbReference type="ARBA" id="ARBA00023136"/>
    </source>
</evidence>
<keyword evidence="3 8" id="KW-0812">Transmembrane</keyword>
<keyword evidence="7" id="KW-0807">Transducer</keyword>
<protein>
    <submittedName>
        <fullName evidence="9">Uncharacterized protein</fullName>
    </submittedName>
</protein>
<feature type="transmembrane region" description="Helical" evidence="8">
    <location>
        <begin position="119"/>
        <end position="137"/>
    </location>
</feature>
<evidence type="ECO:0000256" key="7">
    <source>
        <dbReference type="ARBA" id="ARBA00023224"/>
    </source>
</evidence>